<keyword evidence="1" id="KW-1185">Reference proteome</keyword>
<dbReference type="WBParaSite" id="MBELARI_LOCUS4513">
    <property type="protein sequence ID" value="MBELARI_LOCUS4513"/>
    <property type="gene ID" value="MBELARI_LOCUS4513"/>
</dbReference>
<proteinExistence type="predicted"/>
<dbReference type="Proteomes" id="UP000887575">
    <property type="component" value="Unassembled WGS sequence"/>
</dbReference>
<organism evidence="1 2">
    <name type="scientific">Mesorhabditis belari</name>
    <dbReference type="NCBI Taxonomy" id="2138241"/>
    <lineage>
        <taxon>Eukaryota</taxon>
        <taxon>Metazoa</taxon>
        <taxon>Ecdysozoa</taxon>
        <taxon>Nematoda</taxon>
        <taxon>Chromadorea</taxon>
        <taxon>Rhabditida</taxon>
        <taxon>Rhabditina</taxon>
        <taxon>Rhabditomorpha</taxon>
        <taxon>Rhabditoidea</taxon>
        <taxon>Rhabditidae</taxon>
        <taxon>Mesorhabditinae</taxon>
        <taxon>Mesorhabditis</taxon>
    </lineage>
</organism>
<sequence length="211" mass="23997">MVINRVRHPQTCTFLRFLSAAPQPSSSGAKPSFSLFVKPKVATPHFEVSRLLTTNLAELYYKRKEPDYTQESFLRGAMEAASLCAEYITSNNWDGLSHLCTKDLVERIRDRCSEADLSQFKVTEGDVLCSFLHSALFSGKKIYQFNPGTVHGYFTAVVFFRTSQSLPYDLTPKEYLNKHIEDLLVCNITLTRTISPLGFWKITTLNYFTPS</sequence>
<protein>
    <submittedName>
        <fullName evidence="2">Uncharacterized protein</fullName>
    </submittedName>
</protein>
<evidence type="ECO:0000313" key="1">
    <source>
        <dbReference type="Proteomes" id="UP000887575"/>
    </source>
</evidence>
<accession>A0AAF3FC28</accession>
<dbReference type="AlphaFoldDB" id="A0AAF3FC28"/>
<name>A0AAF3FC28_9BILA</name>
<evidence type="ECO:0000313" key="2">
    <source>
        <dbReference type="WBParaSite" id="MBELARI_LOCUS4513"/>
    </source>
</evidence>
<reference evidence="2" key="1">
    <citation type="submission" date="2024-02" db="UniProtKB">
        <authorList>
            <consortium name="WormBaseParasite"/>
        </authorList>
    </citation>
    <scope>IDENTIFICATION</scope>
</reference>